<evidence type="ECO:0000256" key="1">
    <source>
        <dbReference type="SAM" id="Phobius"/>
    </source>
</evidence>
<evidence type="ECO:0000313" key="2">
    <source>
        <dbReference type="EMBL" id="SDQ50317.1"/>
    </source>
</evidence>
<feature type="transmembrane region" description="Helical" evidence="1">
    <location>
        <begin position="15"/>
        <end position="37"/>
    </location>
</feature>
<dbReference type="Proteomes" id="UP000217103">
    <property type="component" value="Unassembled WGS sequence"/>
</dbReference>
<dbReference type="EMBL" id="FNKK01000002">
    <property type="protein sequence ID" value="SDQ50317.1"/>
    <property type="molecule type" value="Genomic_DNA"/>
</dbReference>
<proteinExistence type="predicted"/>
<name>A0A1H1BEH9_9ACTN</name>
<sequence>MCRRIRLMSWINDAFWQQLTVGLAGGLLGIVGTIIAAKISKGKPKAELSYKLEVQRALPEVGEEPASHVSISYKGQPVPALYIVSCTIENTGNTLVKGQEIRIDLSPTPFILDKYLTSNPQPEWGIEALPDTDNPARPGYRLGHLAPKRKVTFRIICAASEEPKATLLDFHPSEVVTVLPRAITAQADSRSRSRIALTLLLSLLIVPQAFQILGSTGNLATNIVRLGLIVALIPFTPSLIHALVNLLFRSEPRVELENGIIMYNGSIVGGINFDRKPNNQTTPENFTTSE</sequence>
<feature type="transmembrane region" description="Helical" evidence="1">
    <location>
        <begin position="195"/>
        <end position="214"/>
    </location>
</feature>
<feature type="transmembrane region" description="Helical" evidence="1">
    <location>
        <begin position="226"/>
        <end position="248"/>
    </location>
</feature>
<keyword evidence="1" id="KW-1133">Transmembrane helix</keyword>
<evidence type="ECO:0000313" key="3">
    <source>
        <dbReference type="Proteomes" id="UP000217103"/>
    </source>
</evidence>
<protein>
    <submittedName>
        <fullName evidence="2">Uncharacterized protein</fullName>
    </submittedName>
</protein>
<keyword evidence="1" id="KW-0812">Transmembrane</keyword>
<dbReference type="AlphaFoldDB" id="A0A1H1BEH9"/>
<organism evidence="2 3">
    <name type="scientific">Thermostaphylospora chromogena</name>
    <dbReference type="NCBI Taxonomy" id="35622"/>
    <lineage>
        <taxon>Bacteria</taxon>
        <taxon>Bacillati</taxon>
        <taxon>Actinomycetota</taxon>
        <taxon>Actinomycetes</taxon>
        <taxon>Streptosporangiales</taxon>
        <taxon>Thermomonosporaceae</taxon>
        <taxon>Thermostaphylospora</taxon>
    </lineage>
</organism>
<gene>
    <name evidence="2" type="ORF">SAMN04489764_0929</name>
</gene>
<accession>A0A1H1BEH9</accession>
<reference evidence="2 3" key="1">
    <citation type="submission" date="2016-10" db="EMBL/GenBank/DDBJ databases">
        <authorList>
            <person name="de Groot N.N."/>
        </authorList>
    </citation>
    <scope>NUCLEOTIDE SEQUENCE [LARGE SCALE GENOMIC DNA]</scope>
    <source>
        <strain evidence="2 3">DSM 43794</strain>
    </source>
</reference>
<keyword evidence="3" id="KW-1185">Reference proteome</keyword>
<keyword evidence="1" id="KW-0472">Membrane</keyword>